<dbReference type="RefSeq" id="WP_102198504.1">
    <property type="nucleotide sequence ID" value="NZ_CAUPDS010000012.1"/>
</dbReference>
<feature type="transmembrane region" description="Helical" evidence="1">
    <location>
        <begin position="180"/>
        <end position="200"/>
    </location>
</feature>
<sequence>MLAVFVNFILVGILGFLGSKIGNKFSESLRNSIMNFLAAAIIVIGIRSSMKGDILVIIISVVLGLIIGEFLGLDKKLDNLSSAIEKKYIKDSNTNFSESFLNASILFCFGAMGIIGCIEAGVTGNDQVLMGKALIDGVVAFFMAQSMGIGVSFSSFSILIFQALLVLLAGFLSPLLGEEVINNISGTGGLTIIVIGLSQLKLVDSKIANILPALAIPVIYGLISGLF</sequence>
<evidence type="ECO:0000256" key="1">
    <source>
        <dbReference type="SAM" id="Phobius"/>
    </source>
</evidence>
<comment type="caution">
    <text evidence="2">The sequence shown here is derived from an EMBL/GenBank/DDBJ whole genome shotgun (WGS) entry which is preliminary data.</text>
</comment>
<evidence type="ECO:0000313" key="2">
    <source>
        <dbReference type="EMBL" id="PMC80730.1"/>
    </source>
</evidence>
<keyword evidence="1" id="KW-0472">Membrane</keyword>
<dbReference type="AlphaFoldDB" id="A0A2N6UGL5"/>
<dbReference type="Pfam" id="PF04474">
    <property type="entry name" value="DUF554"/>
    <property type="match status" value="1"/>
</dbReference>
<dbReference type="InterPro" id="IPR007563">
    <property type="entry name" value="DUF554"/>
</dbReference>
<feature type="transmembrane region" description="Helical" evidence="1">
    <location>
        <begin position="54"/>
        <end position="73"/>
    </location>
</feature>
<organism evidence="2 3">
    <name type="scientific">Anaerococcus hydrogenalis</name>
    <dbReference type="NCBI Taxonomy" id="33029"/>
    <lineage>
        <taxon>Bacteria</taxon>
        <taxon>Bacillati</taxon>
        <taxon>Bacillota</taxon>
        <taxon>Tissierellia</taxon>
        <taxon>Tissierellales</taxon>
        <taxon>Peptoniphilaceae</taxon>
        <taxon>Anaerococcus</taxon>
    </lineage>
</organism>
<keyword evidence="1" id="KW-1133">Transmembrane helix</keyword>
<dbReference type="PANTHER" id="PTHR36111">
    <property type="entry name" value="INNER MEMBRANE PROTEIN-RELATED"/>
    <property type="match status" value="1"/>
</dbReference>
<accession>A0A2N6UGL5</accession>
<protein>
    <submittedName>
        <fullName evidence="2">DUF554 domain-containing protein</fullName>
    </submittedName>
</protein>
<reference evidence="2 3" key="1">
    <citation type="submission" date="2017-09" db="EMBL/GenBank/DDBJ databases">
        <title>Bacterial strain isolated from the female urinary microbiota.</title>
        <authorList>
            <person name="Thomas-White K."/>
            <person name="Kumar N."/>
            <person name="Forster S."/>
            <person name="Putonti C."/>
            <person name="Lawley T."/>
            <person name="Wolfe A.J."/>
        </authorList>
    </citation>
    <scope>NUCLEOTIDE SEQUENCE [LARGE SCALE GENOMIC DNA]</scope>
    <source>
        <strain evidence="2 3">UMB0204</strain>
    </source>
</reference>
<feature type="transmembrane region" description="Helical" evidence="1">
    <location>
        <begin position="100"/>
        <end position="122"/>
    </location>
</feature>
<dbReference type="GeneID" id="84579299"/>
<dbReference type="PANTHER" id="PTHR36111:SF2">
    <property type="entry name" value="INNER MEMBRANE PROTEIN"/>
    <property type="match status" value="1"/>
</dbReference>
<name>A0A2N6UGL5_9FIRM</name>
<gene>
    <name evidence="2" type="ORF">CJ192_08885</name>
</gene>
<proteinExistence type="predicted"/>
<dbReference type="EMBL" id="PNHP01000008">
    <property type="protein sequence ID" value="PMC80730.1"/>
    <property type="molecule type" value="Genomic_DNA"/>
</dbReference>
<feature type="transmembrane region" description="Helical" evidence="1">
    <location>
        <begin position="28"/>
        <end position="47"/>
    </location>
</feature>
<feature type="transmembrane region" description="Helical" evidence="1">
    <location>
        <begin position="207"/>
        <end position="226"/>
    </location>
</feature>
<evidence type="ECO:0000313" key="3">
    <source>
        <dbReference type="Proteomes" id="UP000235658"/>
    </source>
</evidence>
<keyword evidence="1" id="KW-0812">Transmembrane</keyword>
<dbReference type="Proteomes" id="UP000235658">
    <property type="component" value="Unassembled WGS sequence"/>
</dbReference>